<name>A0ACC1D5R6_9NEOP</name>
<proteinExistence type="predicted"/>
<sequence>MIALILLFVLFSVILVTWFNFLRDANRISAKGPLPLPVIGNAHMFLSGSAKIMDIFHELKLEYGDAYRVHFLSNPYVILSHPKYIEPLVTSAELISKGRSYNYLKPWLGLGLLTASGQRWKTHRKFLTSAFHFNILQNFLPIFCKNSWIYTKKLRDLADGTPVDLFPITALAALDNITESIMGVSVNAQTNSDSEYVKAIEQLAQIIALRIQVPIISPDFIFNLLPYKKKQDHALKVVHKQSRAVIEARKQELDKSNVTRLNKNEDIGIKNRNAFLDLLLLSEIDGEKIDDEKVREEVDTFMFEGHDTTASAVVYSLFCLSKHADVQEKMYEEQKSIFGDEMERDPTYAELHQMKYLDMVLKECMRLYPPVPLVERLMVKDAQLGELKVIAGTLIILNIMELHRNPDVFEDPLTFKPERFESTAGRNPFSWLAFSAGPRNCIGQRFAIMELKVVISAVIRTLRMSPADIEPQLCADLVLRSNNGVHVRFESRK</sequence>
<organism evidence="1 2">
    <name type="scientific">Dendrolimus kikuchii</name>
    <dbReference type="NCBI Taxonomy" id="765133"/>
    <lineage>
        <taxon>Eukaryota</taxon>
        <taxon>Metazoa</taxon>
        <taxon>Ecdysozoa</taxon>
        <taxon>Arthropoda</taxon>
        <taxon>Hexapoda</taxon>
        <taxon>Insecta</taxon>
        <taxon>Pterygota</taxon>
        <taxon>Neoptera</taxon>
        <taxon>Endopterygota</taxon>
        <taxon>Lepidoptera</taxon>
        <taxon>Glossata</taxon>
        <taxon>Ditrysia</taxon>
        <taxon>Bombycoidea</taxon>
        <taxon>Lasiocampidae</taxon>
        <taxon>Dendrolimus</taxon>
    </lineage>
</organism>
<accession>A0ACC1D5R6</accession>
<evidence type="ECO:0000313" key="1">
    <source>
        <dbReference type="EMBL" id="KAJ0179192.1"/>
    </source>
</evidence>
<reference evidence="1 2" key="1">
    <citation type="journal article" date="2021" name="Front. Genet.">
        <title>Chromosome-Level Genome Assembly Reveals Significant Gene Expansion in the Toll and IMD Signaling Pathways of Dendrolimus kikuchii.</title>
        <authorList>
            <person name="Zhou J."/>
            <person name="Wu P."/>
            <person name="Xiong Z."/>
            <person name="Liu N."/>
            <person name="Zhao N."/>
            <person name="Ji M."/>
            <person name="Qiu Y."/>
            <person name="Yang B."/>
        </authorList>
    </citation>
    <scope>NUCLEOTIDE SEQUENCE [LARGE SCALE GENOMIC DNA]</scope>
    <source>
        <strain evidence="1">Ann1</strain>
    </source>
</reference>
<dbReference type="Proteomes" id="UP000824533">
    <property type="component" value="Linkage Group LG08"/>
</dbReference>
<keyword evidence="2" id="KW-1185">Reference proteome</keyword>
<evidence type="ECO:0000313" key="2">
    <source>
        <dbReference type="Proteomes" id="UP000824533"/>
    </source>
</evidence>
<comment type="caution">
    <text evidence="1">The sequence shown here is derived from an EMBL/GenBank/DDBJ whole genome shotgun (WGS) entry which is preliminary data.</text>
</comment>
<dbReference type="EMBL" id="CM034394">
    <property type="protein sequence ID" value="KAJ0179192.1"/>
    <property type="molecule type" value="Genomic_DNA"/>
</dbReference>
<gene>
    <name evidence="1" type="ORF">K1T71_004904</name>
</gene>
<protein>
    <submittedName>
        <fullName evidence="1">Uncharacterized protein</fullName>
    </submittedName>
</protein>